<evidence type="ECO:0000313" key="1">
    <source>
        <dbReference type="EMBL" id="PWH81589.1"/>
    </source>
</evidence>
<protein>
    <submittedName>
        <fullName evidence="1">Uncharacterized protein</fullName>
    </submittedName>
</protein>
<dbReference type="AlphaFoldDB" id="A0A2U2X1E7"/>
<accession>A0A2U2X1E7</accession>
<reference evidence="1 2" key="2">
    <citation type="submission" date="2018-05" db="EMBL/GenBank/DDBJ databases">
        <authorList>
            <person name="Lanie J.A."/>
            <person name="Ng W.-L."/>
            <person name="Kazmierczak K.M."/>
            <person name="Andrzejewski T.M."/>
            <person name="Davidsen T.M."/>
            <person name="Wayne K.J."/>
            <person name="Tettelin H."/>
            <person name="Glass J.I."/>
            <person name="Rusch D."/>
            <person name="Podicherti R."/>
            <person name="Tsui H.-C.T."/>
            <person name="Winkler M.E."/>
        </authorList>
    </citation>
    <scope>NUCLEOTIDE SEQUENCE [LARGE SCALE GENOMIC DNA]</scope>
    <source>
        <strain evidence="1 2">C305</strain>
    </source>
</reference>
<evidence type="ECO:0000313" key="2">
    <source>
        <dbReference type="Proteomes" id="UP000245370"/>
    </source>
</evidence>
<keyword evidence="2" id="KW-1185">Reference proteome</keyword>
<sequence>MIKAFPQDTTLREHFIKGLKQNQKAEIILKVYLDLGAQKNKIQKGNGEGLIFLNVYRLLYPKTIYPPLF</sequence>
<gene>
    <name evidence="1" type="ORF">DIT68_14790</name>
</gene>
<comment type="caution">
    <text evidence="1">The sequence shown here is derived from an EMBL/GenBank/DDBJ whole genome shotgun (WGS) entry which is preliminary data.</text>
</comment>
<organism evidence="1 2">
    <name type="scientific">Brumimicrobium oceani</name>
    <dbReference type="NCBI Taxonomy" id="2100725"/>
    <lineage>
        <taxon>Bacteria</taxon>
        <taxon>Pseudomonadati</taxon>
        <taxon>Bacteroidota</taxon>
        <taxon>Flavobacteriia</taxon>
        <taxon>Flavobacteriales</taxon>
        <taxon>Crocinitomicaceae</taxon>
        <taxon>Brumimicrobium</taxon>
    </lineage>
</organism>
<dbReference type="EMBL" id="QFRJ01000016">
    <property type="protein sequence ID" value="PWH81589.1"/>
    <property type="molecule type" value="Genomic_DNA"/>
</dbReference>
<proteinExistence type="predicted"/>
<dbReference type="Proteomes" id="UP000245370">
    <property type="component" value="Unassembled WGS sequence"/>
</dbReference>
<reference evidence="1 2" key="1">
    <citation type="submission" date="2018-05" db="EMBL/GenBank/DDBJ databases">
        <title>Brumimicrobium oceani sp. nov., isolated from coastal sediment.</title>
        <authorList>
            <person name="Kou Y."/>
        </authorList>
    </citation>
    <scope>NUCLEOTIDE SEQUENCE [LARGE SCALE GENOMIC DNA]</scope>
    <source>
        <strain evidence="1 2">C305</strain>
    </source>
</reference>
<name>A0A2U2X1E7_9FLAO</name>